<dbReference type="InterPro" id="IPR042241">
    <property type="entry name" value="GCP_C_sf"/>
</dbReference>
<feature type="domain" description="Gamma tubulin complex component C-terminal" evidence="7">
    <location>
        <begin position="452"/>
        <end position="708"/>
    </location>
</feature>
<dbReference type="GO" id="GO:0043015">
    <property type="term" value="F:gamma-tubulin binding"/>
    <property type="evidence" value="ECO:0007669"/>
    <property type="project" value="InterPro"/>
</dbReference>
<name>A0AAE0FE54_9CHLO</name>
<dbReference type="EMBL" id="LGRX02020180">
    <property type="protein sequence ID" value="KAK3257728.1"/>
    <property type="molecule type" value="Genomic_DNA"/>
</dbReference>
<gene>
    <name evidence="9" type="ORF">CYMTET_33197</name>
</gene>
<evidence type="ECO:0000256" key="1">
    <source>
        <dbReference type="ARBA" id="ARBA00010337"/>
    </source>
</evidence>
<keyword evidence="3 5" id="KW-0493">Microtubule</keyword>
<comment type="subcellular location">
    <subcellularLocation>
        <location evidence="5">Cytoplasm</location>
        <location evidence="5">Cytoskeleton</location>
        <location evidence="5">Microtubule organizing center</location>
    </subcellularLocation>
</comment>
<dbReference type="GO" id="GO:0000278">
    <property type="term" value="P:mitotic cell cycle"/>
    <property type="evidence" value="ECO:0007669"/>
    <property type="project" value="TreeGrafter"/>
</dbReference>
<dbReference type="GO" id="GO:0051011">
    <property type="term" value="F:microtubule minus-end binding"/>
    <property type="evidence" value="ECO:0007669"/>
    <property type="project" value="TreeGrafter"/>
</dbReference>
<comment type="similarity">
    <text evidence="1 5">Belongs to the TUBGCP family.</text>
</comment>
<organism evidence="9 10">
    <name type="scientific">Cymbomonas tetramitiformis</name>
    <dbReference type="NCBI Taxonomy" id="36881"/>
    <lineage>
        <taxon>Eukaryota</taxon>
        <taxon>Viridiplantae</taxon>
        <taxon>Chlorophyta</taxon>
        <taxon>Pyramimonadophyceae</taxon>
        <taxon>Pyramimonadales</taxon>
        <taxon>Pyramimonadaceae</taxon>
        <taxon>Cymbomonas</taxon>
    </lineage>
</organism>
<dbReference type="Gene3D" id="1.20.120.1900">
    <property type="entry name" value="Gamma-tubulin complex, C-terminal domain"/>
    <property type="match status" value="1"/>
</dbReference>
<protein>
    <recommendedName>
        <fullName evidence="5">Gamma-tubulin complex component</fullName>
    </recommendedName>
</protein>
<feature type="domain" description="Gamma tubulin complex component protein N-terminal" evidence="8">
    <location>
        <begin position="79"/>
        <end position="176"/>
    </location>
</feature>
<dbReference type="GO" id="GO:0007020">
    <property type="term" value="P:microtubule nucleation"/>
    <property type="evidence" value="ECO:0007669"/>
    <property type="project" value="InterPro"/>
</dbReference>
<keyword evidence="2 5" id="KW-0963">Cytoplasm</keyword>
<evidence type="ECO:0000256" key="5">
    <source>
        <dbReference type="RuleBase" id="RU363050"/>
    </source>
</evidence>
<dbReference type="GO" id="GO:0000930">
    <property type="term" value="C:gamma-tubulin complex"/>
    <property type="evidence" value="ECO:0007669"/>
    <property type="project" value="TreeGrafter"/>
</dbReference>
<keyword evidence="4 5" id="KW-0206">Cytoskeleton</keyword>
<evidence type="ECO:0000256" key="2">
    <source>
        <dbReference type="ARBA" id="ARBA00022490"/>
    </source>
</evidence>
<sequence length="709" mass="75971">MTGAGVVSLLGATIGLEPVARQIKVIAQVLWYTVPREALASSAHVTTFVLCRLYHLVSCAHYDPGTAAGGLAYAGLYHTVMRVLMGGLRPYITALDAWVNEGDVDDPYGEFMVEEKESLAVTEPGYWHRAFGLRTNSSGSAGAEVDKEEKLWPGFLDGVAPSILAAGKSLRLLQHRASRTVDGEGNPARCRGPPSTPLPGTHESANGTKEPRRSLYQRFCDSVDRELIGSAAPSGDPPSGSAPTISGHTKEDPSATSASPDMPLPSLEEERMTATLQAADAVDADVAVGGPDDSEGLGPRARPPATPALEELGALGTSTAGLPLPAGSLVAGSSKDAAHNALEAVERVLPQGTQVSPYERVLHKAVQPKRASAMPTLVQPSWDPTVETPGLGHFGSIRSSQPSELDPEAGVLGTLLPPPDVLMDRCLLQHIEAQVRDTGHLVSAKLASEWGLLRELRALRDIFLGGNVDILDFFYTEMFSQLRAGNACEDMHELMLLVEESVSCSVSRTFAAEALSVTAGGRGLYGGSSFTADADAQRASMAGRANKSLSAKNLELLGTTFTPLLDSEYDRSSEATYAGTAIMEAAPNMLPPASSPQPCDVDINAFLTLRLMYRLPWPLQMIVGHEEMEKYNRVHNFLMAVRRAKNELDHTVAPPGAPLFHMQLLNFVNNLLQFSLEGILIAAWKGFTKRLQEARTVDEIIAAHDYFLL</sequence>
<dbReference type="InterPro" id="IPR007259">
    <property type="entry name" value="GCP"/>
</dbReference>
<feature type="non-terminal residue" evidence="9">
    <location>
        <position position="709"/>
    </location>
</feature>
<dbReference type="Proteomes" id="UP001190700">
    <property type="component" value="Unassembled WGS sequence"/>
</dbReference>
<evidence type="ECO:0000256" key="3">
    <source>
        <dbReference type="ARBA" id="ARBA00022701"/>
    </source>
</evidence>
<keyword evidence="10" id="KW-1185">Reference proteome</keyword>
<dbReference type="GO" id="GO:0031122">
    <property type="term" value="P:cytoplasmic microtubule organization"/>
    <property type="evidence" value="ECO:0007669"/>
    <property type="project" value="TreeGrafter"/>
</dbReference>
<dbReference type="InterPro" id="IPR040457">
    <property type="entry name" value="GCP_C"/>
</dbReference>
<accession>A0AAE0FE54</accession>
<dbReference type="GO" id="GO:0005874">
    <property type="term" value="C:microtubule"/>
    <property type="evidence" value="ECO:0007669"/>
    <property type="project" value="UniProtKB-KW"/>
</dbReference>
<comment type="caution">
    <text evidence="9">The sequence shown here is derived from an EMBL/GenBank/DDBJ whole genome shotgun (WGS) entry which is preliminary data.</text>
</comment>
<proteinExistence type="inferred from homology"/>
<feature type="region of interest" description="Disordered" evidence="6">
    <location>
        <begin position="178"/>
        <end position="214"/>
    </location>
</feature>
<comment type="function">
    <text evidence="5">Component of the gamma-tubulin ring complex (gTuRC) which mediates microtubule nucleation.</text>
</comment>
<dbReference type="InterPro" id="IPR041470">
    <property type="entry name" value="GCP_N"/>
</dbReference>
<dbReference type="GO" id="GO:0000922">
    <property type="term" value="C:spindle pole"/>
    <property type="evidence" value="ECO:0007669"/>
    <property type="project" value="InterPro"/>
</dbReference>
<evidence type="ECO:0000256" key="6">
    <source>
        <dbReference type="SAM" id="MobiDB-lite"/>
    </source>
</evidence>
<dbReference type="GO" id="GO:0051225">
    <property type="term" value="P:spindle assembly"/>
    <property type="evidence" value="ECO:0007669"/>
    <property type="project" value="TreeGrafter"/>
</dbReference>
<feature type="region of interest" description="Disordered" evidence="6">
    <location>
        <begin position="286"/>
        <end position="307"/>
    </location>
</feature>
<dbReference type="AlphaFoldDB" id="A0AAE0FE54"/>
<evidence type="ECO:0000259" key="7">
    <source>
        <dbReference type="Pfam" id="PF04130"/>
    </source>
</evidence>
<dbReference type="PANTHER" id="PTHR19302">
    <property type="entry name" value="GAMMA TUBULIN COMPLEX PROTEIN"/>
    <property type="match status" value="1"/>
</dbReference>
<feature type="compositionally biased region" description="Low complexity" evidence="6">
    <location>
        <begin position="229"/>
        <end position="243"/>
    </location>
</feature>
<evidence type="ECO:0000313" key="9">
    <source>
        <dbReference type="EMBL" id="KAK3257728.1"/>
    </source>
</evidence>
<dbReference type="PANTHER" id="PTHR19302:SF33">
    <property type="entry name" value="GAMMA-TUBULIN COMPLEX COMPONENT 5"/>
    <property type="match status" value="1"/>
</dbReference>
<dbReference type="GO" id="GO:0051321">
    <property type="term" value="P:meiotic cell cycle"/>
    <property type="evidence" value="ECO:0007669"/>
    <property type="project" value="TreeGrafter"/>
</dbReference>
<feature type="region of interest" description="Disordered" evidence="6">
    <location>
        <begin position="228"/>
        <end position="265"/>
    </location>
</feature>
<reference evidence="9 10" key="1">
    <citation type="journal article" date="2015" name="Genome Biol. Evol.">
        <title>Comparative Genomics of a Bacterivorous Green Alga Reveals Evolutionary Causalities and Consequences of Phago-Mixotrophic Mode of Nutrition.</title>
        <authorList>
            <person name="Burns J.A."/>
            <person name="Paasch A."/>
            <person name="Narechania A."/>
            <person name="Kim E."/>
        </authorList>
    </citation>
    <scope>NUCLEOTIDE SEQUENCE [LARGE SCALE GENOMIC DNA]</scope>
    <source>
        <strain evidence="9 10">PLY_AMNH</strain>
    </source>
</reference>
<dbReference type="Pfam" id="PF17681">
    <property type="entry name" value="GCP_N_terminal"/>
    <property type="match status" value="1"/>
</dbReference>
<evidence type="ECO:0000256" key="4">
    <source>
        <dbReference type="ARBA" id="ARBA00023212"/>
    </source>
</evidence>
<dbReference type="Pfam" id="PF04130">
    <property type="entry name" value="GCP_C_terminal"/>
    <property type="match status" value="1"/>
</dbReference>
<evidence type="ECO:0000313" key="10">
    <source>
        <dbReference type="Proteomes" id="UP001190700"/>
    </source>
</evidence>
<evidence type="ECO:0000259" key="8">
    <source>
        <dbReference type="Pfam" id="PF17681"/>
    </source>
</evidence>